<name>A0A655P666_VIBCL</name>
<evidence type="ECO:0000313" key="2">
    <source>
        <dbReference type="Proteomes" id="UP000044806"/>
    </source>
</evidence>
<proteinExistence type="predicted"/>
<dbReference type="Proteomes" id="UP000044806">
    <property type="component" value="Unassembled WGS sequence"/>
</dbReference>
<reference evidence="1 2" key="1">
    <citation type="submission" date="2015-07" db="EMBL/GenBank/DDBJ databases">
        <authorList>
            <consortium name="Pathogen Informatics"/>
        </authorList>
    </citation>
    <scope>NUCLEOTIDE SEQUENCE [LARGE SCALE GENOMIC DNA]</scope>
    <source>
        <strain evidence="1 2">A51</strain>
    </source>
</reference>
<gene>
    <name evidence="1" type="ORF">ERS013165_00639</name>
</gene>
<accession>A0A655P666</accession>
<organism evidence="1 2">
    <name type="scientific">Vibrio cholerae</name>
    <dbReference type="NCBI Taxonomy" id="666"/>
    <lineage>
        <taxon>Bacteria</taxon>
        <taxon>Pseudomonadati</taxon>
        <taxon>Pseudomonadota</taxon>
        <taxon>Gammaproteobacteria</taxon>
        <taxon>Vibrionales</taxon>
        <taxon>Vibrionaceae</taxon>
        <taxon>Vibrio</taxon>
    </lineage>
</organism>
<evidence type="ECO:0000313" key="1">
    <source>
        <dbReference type="EMBL" id="CRZ95949.1"/>
    </source>
</evidence>
<protein>
    <submittedName>
        <fullName evidence="1">Uncharacterized protein</fullName>
    </submittedName>
</protein>
<sequence>MAFISTRACRHGLKGNVITVNKRMSRGAKHLIHGRHHSRAGAPVRTQGVVSAHLITRFDVSENIGATEGVNRLFRVADHQQATLRMVQIQPTENAVLQRVGILEFVDHRHRIKRADPLAQ</sequence>
<dbReference type="AlphaFoldDB" id="A0A655P666"/>
<dbReference type="EMBL" id="CWOW01000002">
    <property type="protein sequence ID" value="CRZ95949.1"/>
    <property type="molecule type" value="Genomic_DNA"/>
</dbReference>